<evidence type="ECO:0008006" key="4">
    <source>
        <dbReference type="Google" id="ProtNLM"/>
    </source>
</evidence>
<comment type="caution">
    <text evidence="2">The sequence shown here is derived from an EMBL/GenBank/DDBJ whole genome shotgun (WGS) entry which is preliminary data.</text>
</comment>
<proteinExistence type="predicted"/>
<gene>
    <name evidence="2" type="ORF">KC19_6G169100</name>
</gene>
<keyword evidence="1" id="KW-0732">Signal</keyword>
<evidence type="ECO:0000256" key="1">
    <source>
        <dbReference type="SAM" id="SignalP"/>
    </source>
</evidence>
<protein>
    <recommendedName>
        <fullName evidence="4">Secreted protein</fullName>
    </recommendedName>
</protein>
<evidence type="ECO:0000313" key="3">
    <source>
        <dbReference type="Proteomes" id="UP000822688"/>
    </source>
</evidence>
<organism evidence="2 3">
    <name type="scientific">Ceratodon purpureus</name>
    <name type="common">Fire moss</name>
    <name type="synonym">Dicranum purpureum</name>
    <dbReference type="NCBI Taxonomy" id="3225"/>
    <lineage>
        <taxon>Eukaryota</taxon>
        <taxon>Viridiplantae</taxon>
        <taxon>Streptophyta</taxon>
        <taxon>Embryophyta</taxon>
        <taxon>Bryophyta</taxon>
        <taxon>Bryophytina</taxon>
        <taxon>Bryopsida</taxon>
        <taxon>Dicranidae</taxon>
        <taxon>Pseudoditrichales</taxon>
        <taxon>Ditrichaceae</taxon>
        <taxon>Ceratodon</taxon>
    </lineage>
</organism>
<name>A0A8T0HJ04_CERPU</name>
<sequence length="67" mass="7856">MRLWSSVQLLWFLGAEIEWLAKSVRRVLAPTTMATSTGNFVNLVYLIQNHTRERFILKLHKSIIMLI</sequence>
<evidence type="ECO:0000313" key="2">
    <source>
        <dbReference type="EMBL" id="KAG0570532.1"/>
    </source>
</evidence>
<dbReference type="Proteomes" id="UP000822688">
    <property type="component" value="Chromosome 6"/>
</dbReference>
<feature type="signal peptide" evidence="1">
    <location>
        <begin position="1"/>
        <end position="21"/>
    </location>
</feature>
<keyword evidence="3" id="KW-1185">Reference proteome</keyword>
<feature type="chain" id="PRO_5035909016" description="Secreted protein" evidence="1">
    <location>
        <begin position="22"/>
        <end position="67"/>
    </location>
</feature>
<dbReference type="AlphaFoldDB" id="A0A8T0HJ04"/>
<accession>A0A8T0HJ04</accession>
<reference evidence="2 3" key="1">
    <citation type="submission" date="2020-06" db="EMBL/GenBank/DDBJ databases">
        <title>WGS assembly of Ceratodon purpureus strain R40.</title>
        <authorList>
            <person name="Carey S.B."/>
            <person name="Jenkins J."/>
            <person name="Shu S."/>
            <person name="Lovell J.T."/>
            <person name="Sreedasyam A."/>
            <person name="Maumus F."/>
            <person name="Tiley G.P."/>
            <person name="Fernandez-Pozo N."/>
            <person name="Barry K."/>
            <person name="Chen C."/>
            <person name="Wang M."/>
            <person name="Lipzen A."/>
            <person name="Daum C."/>
            <person name="Saski C.A."/>
            <person name="Payton A.C."/>
            <person name="Mcbreen J.C."/>
            <person name="Conrad R.E."/>
            <person name="Kollar L.M."/>
            <person name="Olsson S."/>
            <person name="Huttunen S."/>
            <person name="Landis J.B."/>
            <person name="Wickett N.J."/>
            <person name="Johnson M.G."/>
            <person name="Rensing S.A."/>
            <person name="Grimwood J."/>
            <person name="Schmutz J."/>
            <person name="Mcdaniel S.F."/>
        </authorList>
    </citation>
    <scope>NUCLEOTIDE SEQUENCE [LARGE SCALE GENOMIC DNA]</scope>
    <source>
        <strain evidence="2 3">R40</strain>
    </source>
</reference>
<dbReference type="EMBL" id="CM026427">
    <property type="protein sequence ID" value="KAG0570532.1"/>
    <property type="molecule type" value="Genomic_DNA"/>
</dbReference>